<accession>A0A9D1IYK3</accession>
<comment type="caution">
    <text evidence="1">The sequence shown here is derived from an EMBL/GenBank/DDBJ whole genome shotgun (WGS) entry which is preliminary data.</text>
</comment>
<gene>
    <name evidence="1" type="ORF">IAD36_01000</name>
</gene>
<reference evidence="1" key="1">
    <citation type="submission" date="2020-10" db="EMBL/GenBank/DDBJ databases">
        <authorList>
            <person name="Gilroy R."/>
        </authorList>
    </citation>
    <scope>NUCLEOTIDE SEQUENCE</scope>
    <source>
        <strain evidence="1">ChiGjej3B3-7149</strain>
    </source>
</reference>
<dbReference type="Gene3D" id="3.40.190.10">
    <property type="entry name" value="Periplasmic binding protein-like II"/>
    <property type="match status" value="1"/>
</dbReference>
<reference evidence="1" key="2">
    <citation type="journal article" date="2021" name="PeerJ">
        <title>Extensive microbial diversity within the chicken gut microbiome revealed by metagenomics and culture.</title>
        <authorList>
            <person name="Gilroy R."/>
            <person name="Ravi A."/>
            <person name="Getino M."/>
            <person name="Pursley I."/>
            <person name="Horton D.L."/>
            <person name="Alikhan N.F."/>
            <person name="Baker D."/>
            <person name="Gharbi K."/>
            <person name="Hall N."/>
            <person name="Watson M."/>
            <person name="Adriaenssens E.M."/>
            <person name="Foster-Nyarko E."/>
            <person name="Jarju S."/>
            <person name="Secka A."/>
            <person name="Antonio M."/>
            <person name="Oren A."/>
            <person name="Chaudhuri R.R."/>
            <person name="La Ragione R."/>
            <person name="Hildebrand F."/>
            <person name="Pallen M.J."/>
        </authorList>
    </citation>
    <scope>NUCLEOTIDE SEQUENCE</scope>
    <source>
        <strain evidence="1">ChiGjej3B3-7149</strain>
    </source>
</reference>
<evidence type="ECO:0000313" key="2">
    <source>
        <dbReference type="Proteomes" id="UP000824238"/>
    </source>
</evidence>
<dbReference type="EMBL" id="DVHH01000025">
    <property type="protein sequence ID" value="HIR54173.1"/>
    <property type="molecule type" value="Genomic_DNA"/>
</dbReference>
<feature type="non-terminal residue" evidence="1">
    <location>
        <position position="1"/>
    </location>
</feature>
<evidence type="ECO:0000313" key="1">
    <source>
        <dbReference type="EMBL" id="HIR54173.1"/>
    </source>
</evidence>
<evidence type="ECO:0008006" key="3">
    <source>
        <dbReference type="Google" id="ProtNLM"/>
    </source>
</evidence>
<organism evidence="1 2">
    <name type="scientific">Candidatus Scatomorpha intestinigallinarum</name>
    <dbReference type="NCBI Taxonomy" id="2840923"/>
    <lineage>
        <taxon>Bacteria</taxon>
        <taxon>Bacillati</taxon>
        <taxon>Bacillota</taxon>
        <taxon>Clostridia</taxon>
        <taxon>Eubacteriales</taxon>
        <taxon>Candidatus Scatomorpha</taxon>
    </lineage>
</organism>
<dbReference type="Proteomes" id="UP000824238">
    <property type="component" value="Unassembled WGS sequence"/>
</dbReference>
<dbReference type="SUPFAM" id="SSF53850">
    <property type="entry name" value="Periplasmic binding protein-like II"/>
    <property type="match status" value="1"/>
</dbReference>
<protein>
    <recommendedName>
        <fullName evidence="3">Extracellular solute-binding protein</fullName>
    </recommendedName>
</protein>
<sequence>GTGWTFEDYSALAASLSPGQKLFELMSPEIFLKNSLNSFLPTVMDYSAAECSFTDGRFEALLEQAASAKTAEQTDVAGLVGRFTSGETVLMDSVLRGVYDLAAFENTAGGSVTAIGWPTQGGECGSELLASSDIAICATGDTEGAWAFLKFCLSDAQLQEQLATTSFPISRAALEARLAECQARQEDAMSAAQAEKLRAMLDALVYKSAADYSVTGIVLEEAGAYFAGERSSAETAELVQDRISTYLSERYG</sequence>
<dbReference type="AlphaFoldDB" id="A0A9D1IYK3"/>
<proteinExistence type="predicted"/>
<name>A0A9D1IYK3_9FIRM</name>